<organism evidence="4 5">
    <name type="scientific">Zophobas morio</name>
    <dbReference type="NCBI Taxonomy" id="2755281"/>
    <lineage>
        <taxon>Eukaryota</taxon>
        <taxon>Metazoa</taxon>
        <taxon>Ecdysozoa</taxon>
        <taxon>Arthropoda</taxon>
        <taxon>Hexapoda</taxon>
        <taxon>Insecta</taxon>
        <taxon>Pterygota</taxon>
        <taxon>Neoptera</taxon>
        <taxon>Endopterygota</taxon>
        <taxon>Coleoptera</taxon>
        <taxon>Polyphaga</taxon>
        <taxon>Cucujiformia</taxon>
        <taxon>Tenebrionidae</taxon>
        <taxon>Zophobas</taxon>
    </lineage>
</organism>
<dbReference type="PANTHER" id="PTHR33194">
    <property type="entry name" value="ZINC KNUCKLE DOMAINCONTAINING PROTEIN"/>
    <property type="match status" value="1"/>
</dbReference>
<dbReference type="Gene3D" id="2.40.70.10">
    <property type="entry name" value="Acid Proteases"/>
    <property type="match status" value="1"/>
</dbReference>
<evidence type="ECO:0000313" key="4">
    <source>
        <dbReference type="EMBL" id="KAJ3661399.1"/>
    </source>
</evidence>
<dbReference type="GO" id="GO:0003676">
    <property type="term" value="F:nucleic acid binding"/>
    <property type="evidence" value="ECO:0007669"/>
    <property type="project" value="InterPro"/>
</dbReference>
<feature type="compositionally biased region" description="Basic and acidic residues" evidence="2">
    <location>
        <begin position="65"/>
        <end position="82"/>
    </location>
</feature>
<dbReference type="InterPro" id="IPR021109">
    <property type="entry name" value="Peptidase_aspartic_dom_sf"/>
</dbReference>
<dbReference type="SUPFAM" id="SSF57756">
    <property type="entry name" value="Retrovirus zinc finger-like domains"/>
    <property type="match status" value="1"/>
</dbReference>
<comment type="caution">
    <text evidence="4">The sequence shown here is derived from an EMBL/GenBank/DDBJ whole genome shotgun (WGS) entry which is preliminary data.</text>
</comment>
<dbReference type="PANTHER" id="PTHR33194:SF4">
    <property type="entry name" value="CCHC-TYPE DOMAIN-CONTAINING PROTEIN"/>
    <property type="match status" value="1"/>
</dbReference>
<feature type="domain" description="CCHC-type" evidence="3">
    <location>
        <begin position="404"/>
        <end position="420"/>
    </location>
</feature>
<dbReference type="GO" id="GO:0008270">
    <property type="term" value="F:zinc ion binding"/>
    <property type="evidence" value="ECO:0007669"/>
    <property type="project" value="UniProtKB-KW"/>
</dbReference>
<keyword evidence="5" id="KW-1185">Reference proteome</keyword>
<keyword evidence="1" id="KW-0863">Zinc-finger</keyword>
<feature type="compositionally biased region" description="Acidic residues" evidence="2">
    <location>
        <begin position="124"/>
        <end position="133"/>
    </location>
</feature>
<dbReference type="EMBL" id="JALNTZ010000002">
    <property type="protein sequence ID" value="KAJ3661399.1"/>
    <property type="molecule type" value="Genomic_DNA"/>
</dbReference>
<feature type="compositionally biased region" description="Basic and acidic residues" evidence="2">
    <location>
        <begin position="88"/>
        <end position="99"/>
    </location>
</feature>
<dbReference type="InterPro" id="IPR001878">
    <property type="entry name" value="Znf_CCHC"/>
</dbReference>
<evidence type="ECO:0000313" key="5">
    <source>
        <dbReference type="Proteomes" id="UP001168821"/>
    </source>
</evidence>
<dbReference type="Proteomes" id="UP001168821">
    <property type="component" value="Unassembled WGS sequence"/>
</dbReference>
<keyword evidence="1" id="KW-0862">Zinc</keyword>
<feature type="region of interest" description="Disordered" evidence="2">
    <location>
        <begin position="1"/>
        <end position="24"/>
    </location>
</feature>
<evidence type="ECO:0000256" key="2">
    <source>
        <dbReference type="SAM" id="MobiDB-lite"/>
    </source>
</evidence>
<feature type="region of interest" description="Disordered" evidence="2">
    <location>
        <begin position="348"/>
        <end position="373"/>
    </location>
</feature>
<protein>
    <recommendedName>
        <fullName evidence="3">CCHC-type domain-containing protein</fullName>
    </recommendedName>
</protein>
<reference evidence="4" key="1">
    <citation type="journal article" date="2023" name="G3 (Bethesda)">
        <title>Whole genome assemblies of Zophobas morio and Tenebrio molitor.</title>
        <authorList>
            <person name="Kaur S."/>
            <person name="Stinson S.A."/>
            <person name="diCenzo G.C."/>
        </authorList>
    </citation>
    <scope>NUCLEOTIDE SEQUENCE</scope>
    <source>
        <strain evidence="4">QUZm001</strain>
    </source>
</reference>
<evidence type="ECO:0000256" key="1">
    <source>
        <dbReference type="PROSITE-ProRule" id="PRU00047"/>
    </source>
</evidence>
<feature type="domain" description="CCHC-type" evidence="3">
    <location>
        <begin position="375"/>
        <end position="391"/>
    </location>
</feature>
<name>A0AA38IV80_9CUCU</name>
<evidence type="ECO:0000259" key="3">
    <source>
        <dbReference type="PROSITE" id="PS50158"/>
    </source>
</evidence>
<dbReference type="AlphaFoldDB" id="A0AA38IV80"/>
<proteinExistence type="predicted"/>
<dbReference type="InterPro" id="IPR005162">
    <property type="entry name" value="Retrotrans_gag_dom"/>
</dbReference>
<dbReference type="Gene3D" id="4.10.60.10">
    <property type="entry name" value="Zinc finger, CCHC-type"/>
    <property type="match status" value="1"/>
</dbReference>
<dbReference type="SMART" id="SM00343">
    <property type="entry name" value="ZnF_C2HC"/>
    <property type="match status" value="2"/>
</dbReference>
<accession>A0AA38IV80</accession>
<feature type="compositionally biased region" description="Polar residues" evidence="2">
    <location>
        <begin position="357"/>
        <end position="367"/>
    </location>
</feature>
<dbReference type="InterPro" id="IPR036875">
    <property type="entry name" value="Znf_CCHC_sf"/>
</dbReference>
<feature type="compositionally biased region" description="Acidic residues" evidence="2">
    <location>
        <begin position="100"/>
        <end position="115"/>
    </location>
</feature>
<feature type="region of interest" description="Disordered" evidence="2">
    <location>
        <begin position="37"/>
        <end position="138"/>
    </location>
</feature>
<dbReference type="Pfam" id="PF03732">
    <property type="entry name" value="Retrotrans_gag"/>
    <property type="match status" value="1"/>
</dbReference>
<sequence length="669" mass="75196">MSGTKPSLKTRSQRHKVEEAQYRNFVPKCRSTEVFETVDENPLQVNIVNPKPVSDSTLQEISEILDTRKRAEKPKKDEHTTKEGSGAESKEGKEERREESEEELEESGAESEGDKEESRAESEENKEESDIETGEDRMSHVTLREALEKAKIPALPKFLAPPLFNPDTSDPNSFIDTYERVALTNSWDDALKISYLPIFWKKAASAWFRQYTTMQYNADKTWRALTNDFLAEFGSGESKRGVRAKFENRKQGLNEDIKSYFFELLALQQELDPKMSDESFRSHFEKGLLPSLAETFYMFATPSMSKNEIKNLALKISEVKKLTLINNISTDSAFLTTQQYPCQKCANHGEGKREATKNQTRSGLPSTRTRDGRPKCFNCGKPGHFAAACRSKGHETTHQEKVKKCFVCGKPGHFAAVCRSNPKNNNGNAGKADIGIELGIKKFKVEVVVVDKLPSPIILSVQFLKQEEAVIDFAKGKIFLSKSGMVLEMTSGTRSVSTTRSALWNELTRTPASATEIDDRNLTSPIEKLADVYRRIKVHQEDHDWTNTYTVHGDSMMLIWNLILSVGLGYVLFRRNPIGMVYAAAPGAHAWGEKDHLDHQVVLTLMDNPRKVESGNETSVPLQTRGRQVSLSEGRLELGEEAFLALARGQSTSIIIQPIRSSEEGRESN</sequence>
<keyword evidence="1" id="KW-0479">Metal-binding</keyword>
<dbReference type="Pfam" id="PF00098">
    <property type="entry name" value="zf-CCHC"/>
    <property type="match status" value="2"/>
</dbReference>
<feature type="compositionally biased region" description="Polar residues" evidence="2">
    <location>
        <begin position="1"/>
        <end position="10"/>
    </location>
</feature>
<dbReference type="PROSITE" id="PS50158">
    <property type="entry name" value="ZF_CCHC"/>
    <property type="match status" value="2"/>
</dbReference>
<gene>
    <name evidence="4" type="ORF">Zmor_005795</name>
</gene>